<accession>A0A2N5DSY6</accession>
<dbReference type="InterPro" id="IPR002586">
    <property type="entry name" value="CobQ/CobB/MinD/ParA_Nub-bd_dom"/>
</dbReference>
<comment type="caution">
    <text evidence="2">The sequence shown here is derived from an EMBL/GenBank/DDBJ whole genome shotgun (WGS) entry which is preliminary data.</text>
</comment>
<dbReference type="RefSeq" id="WP_101826984.1">
    <property type="nucleotide sequence ID" value="NZ_PJZH01000049.1"/>
</dbReference>
<evidence type="ECO:0000259" key="1">
    <source>
        <dbReference type="Pfam" id="PF01656"/>
    </source>
</evidence>
<evidence type="ECO:0000313" key="2">
    <source>
        <dbReference type="EMBL" id="PLR29401.1"/>
    </source>
</evidence>
<proteinExistence type="predicted"/>
<protein>
    <submittedName>
        <fullName evidence="2">Chromosome partitioning protein ParA</fullName>
    </submittedName>
</protein>
<dbReference type="CDD" id="cd02042">
    <property type="entry name" value="ParAB_family"/>
    <property type="match status" value="1"/>
</dbReference>
<dbReference type="InterPro" id="IPR027417">
    <property type="entry name" value="P-loop_NTPase"/>
</dbReference>
<dbReference type="Proteomes" id="UP000234503">
    <property type="component" value="Unassembled WGS sequence"/>
</dbReference>
<dbReference type="Pfam" id="PF01656">
    <property type="entry name" value="CbiA"/>
    <property type="match status" value="1"/>
</dbReference>
<organism evidence="2 3">
    <name type="scientific">Chimaeribacter coloradensis</name>
    <dbReference type="NCBI Taxonomy" id="2060068"/>
    <lineage>
        <taxon>Bacteria</taxon>
        <taxon>Pseudomonadati</taxon>
        <taxon>Pseudomonadota</taxon>
        <taxon>Gammaproteobacteria</taxon>
        <taxon>Enterobacterales</taxon>
        <taxon>Yersiniaceae</taxon>
        <taxon>Chimaeribacter</taxon>
    </lineage>
</organism>
<dbReference type="Gene3D" id="3.40.50.300">
    <property type="entry name" value="P-loop containing nucleotide triphosphate hydrolases"/>
    <property type="match status" value="1"/>
</dbReference>
<name>A0A2N5DSY6_9GAMM</name>
<dbReference type="PIRSF" id="PIRSF009320">
    <property type="entry name" value="Nuc_binding_HP_1000"/>
    <property type="match status" value="1"/>
</dbReference>
<keyword evidence="3" id="KW-1185">Reference proteome</keyword>
<dbReference type="InterPro" id="IPR050678">
    <property type="entry name" value="DNA_Partitioning_ATPase"/>
</dbReference>
<dbReference type="PANTHER" id="PTHR13696:SF96">
    <property type="entry name" value="COBQ_COBB_MIND_PARA NUCLEOTIDE BINDING DOMAIN-CONTAINING PROTEIN"/>
    <property type="match status" value="1"/>
</dbReference>
<gene>
    <name evidence="2" type="ORF">CYR32_20740</name>
</gene>
<dbReference type="AlphaFoldDB" id="A0A2N5DSY6"/>
<evidence type="ECO:0000313" key="3">
    <source>
        <dbReference type="Proteomes" id="UP000234503"/>
    </source>
</evidence>
<feature type="domain" description="CobQ/CobB/MinD/ParA nucleotide binding" evidence="1">
    <location>
        <begin position="4"/>
        <end position="182"/>
    </location>
</feature>
<reference evidence="2 3" key="1">
    <citation type="submission" date="2017-12" db="EMBL/GenBank/DDBJ databases">
        <title>Characterization of six clinical isolates of Enterochimera gen. nov., a novel genus of the Yersiniaciae family and the three species Enterochimera arupensis sp. nov., Enterochimera coloradensis sp. nov, and Enterochimera californica sp. nov.</title>
        <authorList>
            <person name="Rossi A."/>
            <person name="Fisher M."/>
        </authorList>
    </citation>
    <scope>NUCLEOTIDE SEQUENCE [LARGE SCALE GENOMIC DNA]</scope>
    <source>
        <strain evidence="3">2016-Iso4</strain>
    </source>
</reference>
<sequence length="206" mass="22069">MKIISFLNPKGGSGKTTATINVSTSIASSGKKVAVVDTDPQMSLTNWNSAGKAGFDVFTASSEKDVYQVRKELGDYDYVIIDGAGSLSVITSAAVMVSDLIIIPVTPSPLDFSAAGSVVTVLEAQAYNRPVEARFLITRKIEQATMLSVLKESIAQTGIKAFKTAITQRQSYVRSVLEGESVFNTSDRAAQGEIQILSKEILSFFE</sequence>
<dbReference type="PANTHER" id="PTHR13696">
    <property type="entry name" value="P-LOOP CONTAINING NUCLEOSIDE TRIPHOSPHATE HYDROLASE"/>
    <property type="match status" value="1"/>
</dbReference>
<dbReference type="SUPFAM" id="SSF52540">
    <property type="entry name" value="P-loop containing nucleoside triphosphate hydrolases"/>
    <property type="match status" value="1"/>
</dbReference>
<dbReference type="EMBL" id="PJZH01000049">
    <property type="protein sequence ID" value="PLR29401.1"/>
    <property type="molecule type" value="Genomic_DNA"/>
</dbReference>
<dbReference type="OrthoDB" id="69313at2"/>